<evidence type="ECO:0000313" key="2">
    <source>
        <dbReference type="Proteomes" id="UP000289856"/>
    </source>
</evidence>
<protein>
    <submittedName>
        <fullName evidence="1">Uncharacterized protein</fullName>
    </submittedName>
</protein>
<keyword evidence="2" id="KW-1185">Reference proteome</keyword>
<accession>A0A3T1D4C3</accession>
<gene>
    <name evidence="1" type="ORF">KCTCHS21_22240</name>
</gene>
<reference evidence="1 2" key="1">
    <citation type="submission" date="2019-01" db="EMBL/GenBank/DDBJ databases">
        <title>Complete genome sequence of Cohnella hallensis HS21 isolated from Korean fir (Abies koreana) rhizospheric soil.</title>
        <authorList>
            <person name="Jiang L."/>
            <person name="Kang S.W."/>
            <person name="Kim S."/>
            <person name="Jung J."/>
            <person name="Kim C.Y."/>
            <person name="Kim D.H."/>
            <person name="Kim S.W."/>
            <person name="Lee J."/>
        </authorList>
    </citation>
    <scope>NUCLEOTIDE SEQUENCE [LARGE SCALE GENOMIC DNA]</scope>
    <source>
        <strain evidence="1 2">HS21</strain>
    </source>
</reference>
<evidence type="ECO:0000313" key="1">
    <source>
        <dbReference type="EMBL" id="BBI32825.1"/>
    </source>
</evidence>
<dbReference type="EMBL" id="AP019400">
    <property type="protein sequence ID" value="BBI32825.1"/>
    <property type="molecule type" value="Genomic_DNA"/>
</dbReference>
<proteinExistence type="predicted"/>
<dbReference type="Proteomes" id="UP000289856">
    <property type="component" value="Chromosome"/>
</dbReference>
<dbReference type="AlphaFoldDB" id="A0A3T1D4C3"/>
<dbReference type="KEGG" id="cohn:KCTCHS21_22240"/>
<name>A0A3T1D4C3_9BACL</name>
<sequence length="78" mass="8972">MFDAVVLVAAWAVNAGTSDKASEKQSNHFVKRLRMSKYTILFRFNCVCHTLYHFYSITQSRADARLPIINFPPLPFYG</sequence>
<organism evidence="1 2">
    <name type="scientific">Cohnella abietis</name>
    <dbReference type="NCBI Taxonomy" id="2507935"/>
    <lineage>
        <taxon>Bacteria</taxon>
        <taxon>Bacillati</taxon>
        <taxon>Bacillota</taxon>
        <taxon>Bacilli</taxon>
        <taxon>Bacillales</taxon>
        <taxon>Paenibacillaceae</taxon>
        <taxon>Cohnella</taxon>
    </lineage>
</organism>